<dbReference type="RefSeq" id="WP_336473376.1">
    <property type="nucleotide sequence ID" value="NZ_JBAWSX010000010.1"/>
</dbReference>
<dbReference type="InterPro" id="IPR018961">
    <property type="entry name" value="DnaJ_homolog_subfam-C_membr-28"/>
</dbReference>
<dbReference type="EMBL" id="JBAWSX010000010">
    <property type="protein sequence ID" value="MEI4802936.1"/>
    <property type="molecule type" value="Genomic_DNA"/>
</dbReference>
<evidence type="ECO:0000313" key="2">
    <source>
        <dbReference type="EMBL" id="MEI4802936.1"/>
    </source>
</evidence>
<name>A0ABU8FJR9_9BACI</name>
<protein>
    <submittedName>
        <fullName evidence="2">DUF1992 domain-containing protein</fullName>
    </submittedName>
</protein>
<feature type="domain" description="DnaJ homologue subfamily C member 28 conserved" evidence="1">
    <location>
        <begin position="35"/>
        <end position="97"/>
    </location>
</feature>
<dbReference type="PANTHER" id="PTHR39158:SF1">
    <property type="entry name" value="DNAJ HOMOLOG SUBFAMILY C MEMBER 28"/>
    <property type="match status" value="1"/>
</dbReference>
<comment type="caution">
    <text evidence="2">The sequence shown here is derived from an EMBL/GenBank/DDBJ whole genome shotgun (WGS) entry which is preliminary data.</text>
</comment>
<keyword evidence="3" id="KW-1185">Reference proteome</keyword>
<dbReference type="InterPro" id="IPR052573">
    <property type="entry name" value="DnaJ_C_subfamily_28"/>
</dbReference>
<dbReference type="Pfam" id="PF09350">
    <property type="entry name" value="DJC28_CD"/>
    <property type="match status" value="1"/>
</dbReference>
<gene>
    <name evidence="2" type="ORF">WAZ07_16785</name>
</gene>
<accession>A0ABU8FJR9</accession>
<proteinExistence type="predicted"/>
<evidence type="ECO:0000259" key="1">
    <source>
        <dbReference type="Pfam" id="PF09350"/>
    </source>
</evidence>
<dbReference type="Proteomes" id="UP001372526">
    <property type="component" value="Unassembled WGS sequence"/>
</dbReference>
<organism evidence="2 3">
    <name type="scientific">Bacillus bruguierae</name>
    <dbReference type="NCBI Taxonomy" id="3127667"/>
    <lineage>
        <taxon>Bacteria</taxon>
        <taxon>Bacillati</taxon>
        <taxon>Bacillota</taxon>
        <taxon>Bacilli</taxon>
        <taxon>Bacillales</taxon>
        <taxon>Bacillaceae</taxon>
        <taxon>Bacillus</taxon>
    </lineage>
</organism>
<reference evidence="2 3" key="1">
    <citation type="submission" date="2024-01" db="EMBL/GenBank/DDBJ databases">
        <title>Seven novel Bacillus-like species.</title>
        <authorList>
            <person name="Liu G."/>
        </authorList>
    </citation>
    <scope>NUCLEOTIDE SEQUENCE [LARGE SCALE GENOMIC DNA]</scope>
    <source>
        <strain evidence="2 3">FJAT-51639</strain>
    </source>
</reference>
<dbReference type="PANTHER" id="PTHR39158">
    <property type="entry name" value="OS08G0560600 PROTEIN"/>
    <property type="match status" value="1"/>
</dbReference>
<sequence>MKDREKDLDKALKKQEILVKDEKVWSYTYEDHISSIIKRSQKEGVFDDLVGKGKPLQIDKNLSYNPEKQLYKTMKDNHILPRWIELSKEIDMLKEKLHTCTEKEETAAMVEIINKKIHEYNLTCPPSAQKMKINIPS</sequence>
<evidence type="ECO:0000313" key="3">
    <source>
        <dbReference type="Proteomes" id="UP001372526"/>
    </source>
</evidence>